<evidence type="ECO:0000256" key="1">
    <source>
        <dbReference type="SAM" id="SignalP"/>
    </source>
</evidence>
<evidence type="ECO:0000313" key="3">
    <source>
        <dbReference type="Proteomes" id="UP001396898"/>
    </source>
</evidence>
<name>A0ABR1SDN2_9PEZI</name>
<feature type="signal peptide" evidence="1">
    <location>
        <begin position="1"/>
        <end position="20"/>
    </location>
</feature>
<keyword evidence="3" id="KW-1185">Reference proteome</keyword>
<feature type="chain" id="PRO_5046381028" evidence="1">
    <location>
        <begin position="21"/>
        <end position="69"/>
    </location>
</feature>
<evidence type="ECO:0000313" key="2">
    <source>
        <dbReference type="EMBL" id="KAK8029324.1"/>
    </source>
</evidence>
<proteinExistence type="predicted"/>
<comment type="caution">
    <text evidence="2">The sequence shown here is derived from an EMBL/GenBank/DDBJ whole genome shotgun (WGS) entry which is preliminary data.</text>
</comment>
<reference evidence="2 3" key="1">
    <citation type="submission" date="2023-01" db="EMBL/GenBank/DDBJ databases">
        <title>Analysis of 21 Apiospora genomes using comparative genomics revels a genus with tremendous synthesis potential of carbohydrate active enzymes and secondary metabolites.</title>
        <authorList>
            <person name="Sorensen T."/>
        </authorList>
    </citation>
    <scope>NUCLEOTIDE SEQUENCE [LARGE SCALE GENOMIC DNA]</scope>
    <source>
        <strain evidence="2 3">CBS 20057</strain>
    </source>
</reference>
<sequence length="69" mass="7499">MQFPLHAIFAVSAMVSLAAAQGNGLCELRGEHDTCSGEFSKECDNISGTGGRWWTCCLPTVHCWSDDHL</sequence>
<keyword evidence="1" id="KW-0732">Signal</keyword>
<gene>
    <name evidence="2" type="ORF">PG991_006380</name>
</gene>
<protein>
    <submittedName>
        <fullName evidence="2">Uncharacterized protein</fullName>
    </submittedName>
</protein>
<dbReference type="Proteomes" id="UP001396898">
    <property type="component" value="Unassembled WGS sequence"/>
</dbReference>
<dbReference type="EMBL" id="JAQQWI010000007">
    <property type="protein sequence ID" value="KAK8029324.1"/>
    <property type="molecule type" value="Genomic_DNA"/>
</dbReference>
<accession>A0ABR1SDN2</accession>
<organism evidence="2 3">
    <name type="scientific">Apiospora marii</name>
    <dbReference type="NCBI Taxonomy" id="335849"/>
    <lineage>
        <taxon>Eukaryota</taxon>
        <taxon>Fungi</taxon>
        <taxon>Dikarya</taxon>
        <taxon>Ascomycota</taxon>
        <taxon>Pezizomycotina</taxon>
        <taxon>Sordariomycetes</taxon>
        <taxon>Xylariomycetidae</taxon>
        <taxon>Amphisphaeriales</taxon>
        <taxon>Apiosporaceae</taxon>
        <taxon>Apiospora</taxon>
    </lineage>
</organism>